<reference evidence="2" key="1">
    <citation type="submission" date="2020-08" db="EMBL/GenBank/DDBJ databases">
        <title>Plant Genome Project.</title>
        <authorList>
            <person name="Zhang R.-G."/>
        </authorList>
    </citation>
    <scope>NUCLEOTIDE SEQUENCE</scope>
    <source>
        <strain evidence="2">WSP0</strain>
        <tissue evidence="2">Leaf</tissue>
    </source>
</reference>
<comment type="caution">
    <text evidence="2">The sequence shown here is derived from an EMBL/GenBank/DDBJ whole genome shotgun (WGS) entry which is preliminary data.</text>
</comment>
<protein>
    <submittedName>
        <fullName evidence="2">Uncharacterized protein</fullName>
    </submittedName>
</protein>
<keyword evidence="3" id="KW-1185">Reference proteome</keyword>
<evidence type="ECO:0000313" key="3">
    <source>
        <dbReference type="Proteomes" id="UP000823749"/>
    </source>
</evidence>
<sequence length="105" mass="12206">MDLRGPDSQYASAGNREEGEGEERKGRWNWKRQEVGGEEDVVVEQHDEVKKDVDVEVHSEVEEDEPHADVREDEPHAEICEDEPHANVREDEREFDQQEDAVHES</sequence>
<name>A0AAV6LJA3_9ERIC</name>
<feature type="compositionally biased region" description="Basic and acidic residues" evidence="1">
    <location>
        <begin position="67"/>
        <end position="105"/>
    </location>
</feature>
<accession>A0AAV6LJA3</accession>
<organism evidence="2 3">
    <name type="scientific">Rhododendron griersonianum</name>
    <dbReference type="NCBI Taxonomy" id="479676"/>
    <lineage>
        <taxon>Eukaryota</taxon>
        <taxon>Viridiplantae</taxon>
        <taxon>Streptophyta</taxon>
        <taxon>Embryophyta</taxon>
        <taxon>Tracheophyta</taxon>
        <taxon>Spermatophyta</taxon>
        <taxon>Magnoliopsida</taxon>
        <taxon>eudicotyledons</taxon>
        <taxon>Gunneridae</taxon>
        <taxon>Pentapetalae</taxon>
        <taxon>asterids</taxon>
        <taxon>Ericales</taxon>
        <taxon>Ericaceae</taxon>
        <taxon>Ericoideae</taxon>
        <taxon>Rhodoreae</taxon>
        <taxon>Rhododendron</taxon>
    </lineage>
</organism>
<feature type="compositionally biased region" description="Basic and acidic residues" evidence="1">
    <location>
        <begin position="43"/>
        <end position="60"/>
    </location>
</feature>
<proteinExistence type="predicted"/>
<feature type="region of interest" description="Disordered" evidence="1">
    <location>
        <begin position="1"/>
        <end position="105"/>
    </location>
</feature>
<dbReference type="AlphaFoldDB" id="A0AAV6LJA3"/>
<dbReference type="Proteomes" id="UP000823749">
    <property type="component" value="Chromosome 1"/>
</dbReference>
<evidence type="ECO:0000313" key="2">
    <source>
        <dbReference type="EMBL" id="KAG5565056.1"/>
    </source>
</evidence>
<gene>
    <name evidence="2" type="ORF">RHGRI_001068</name>
</gene>
<evidence type="ECO:0000256" key="1">
    <source>
        <dbReference type="SAM" id="MobiDB-lite"/>
    </source>
</evidence>
<dbReference type="EMBL" id="JACTNZ010000001">
    <property type="protein sequence ID" value="KAG5565056.1"/>
    <property type="molecule type" value="Genomic_DNA"/>
</dbReference>
<feature type="compositionally biased region" description="Basic and acidic residues" evidence="1">
    <location>
        <begin position="15"/>
        <end position="35"/>
    </location>
</feature>